<evidence type="ECO:0000313" key="1">
    <source>
        <dbReference type="EMBL" id="MEX1668333.1"/>
    </source>
</evidence>
<reference evidence="1 2" key="1">
    <citation type="journal article" date="2011" name="Int. J. Syst. Evol. Microbiol.">
        <title>Zhongshania antarctica gen. nov., sp. nov. and Zhongshania guokunii sp. nov., gammaproteobacteria respectively isolated from coastal attached (fast) ice and surface seawater of the Antarctic.</title>
        <authorList>
            <person name="Li H.J."/>
            <person name="Zhang X.Y."/>
            <person name="Chen C.X."/>
            <person name="Zhang Y.J."/>
            <person name="Gao Z.M."/>
            <person name="Yu Y."/>
            <person name="Chen X.L."/>
            <person name="Chen B."/>
            <person name="Zhang Y.Z."/>
        </authorList>
    </citation>
    <scope>NUCLEOTIDE SEQUENCE [LARGE SCALE GENOMIC DNA]</scope>
    <source>
        <strain evidence="1 2">ZS6-22T</strain>
    </source>
</reference>
<proteinExistence type="predicted"/>
<dbReference type="EMBL" id="JBFRYA010000003">
    <property type="protein sequence ID" value="MEX1668333.1"/>
    <property type="molecule type" value="Genomic_DNA"/>
</dbReference>
<keyword evidence="2" id="KW-1185">Reference proteome</keyword>
<accession>A0ABV3U338</accession>
<organism evidence="1 2">
    <name type="scientific">Zhongshania guokunii</name>
    <dbReference type="NCBI Taxonomy" id="641783"/>
    <lineage>
        <taxon>Bacteria</taxon>
        <taxon>Pseudomonadati</taxon>
        <taxon>Pseudomonadota</taxon>
        <taxon>Gammaproteobacteria</taxon>
        <taxon>Cellvibrionales</taxon>
        <taxon>Spongiibacteraceae</taxon>
        <taxon>Zhongshania</taxon>
    </lineage>
</organism>
<comment type="caution">
    <text evidence="1">The sequence shown here is derived from an EMBL/GenBank/DDBJ whole genome shotgun (WGS) entry which is preliminary data.</text>
</comment>
<gene>
    <name evidence="1" type="ORF">AB4876_05375</name>
</gene>
<dbReference type="RefSeq" id="WP_368380618.1">
    <property type="nucleotide sequence ID" value="NZ_JBFRYA010000003.1"/>
</dbReference>
<name>A0ABV3U338_9GAMM</name>
<dbReference type="Proteomes" id="UP001557485">
    <property type="component" value="Unassembled WGS sequence"/>
</dbReference>
<protein>
    <recommendedName>
        <fullName evidence="3">Phage integrase family protein</fullName>
    </recommendedName>
</protein>
<evidence type="ECO:0000313" key="2">
    <source>
        <dbReference type="Proteomes" id="UP001557485"/>
    </source>
</evidence>
<evidence type="ECO:0008006" key="3">
    <source>
        <dbReference type="Google" id="ProtNLM"/>
    </source>
</evidence>
<sequence>MNFFTDRNVQVIKVEGFGEEYLHPENLLIQFDKNVKSLPFDIGALCYKRREIIRQGFRGGAILSGRKVDVSSLDRKRRELVLRLLDVLSVSGQRQTSMYKIITEVKYFVEWVDNNGHDRFAEDCQSFVAAYSAYSNSLYDRILGKKDLSPATARRFQSTSRMLLRVMYPEDHAGLISRVPTISGQRKPSAAPENKVVESFLKPLVPFVRNLRAALMNSDFPLTVNCGAYDVTLLPCNARHTISPYVSASDIHSLFDAANNRLYKLDELGFLGPVWKIERDYLRAISNIAAHNIDKKGALYRRKLAQKVIRGYALLIQALTGINSSDLVCMKTSSNLDVSTDSVKKDLVSVKFRAAGKLVSYPIGGRQGLKLLREYMDFREWYLNGRKCEFLFFQDIDSRGVVTSPAVLKIDFQRKLFSQLSGSVLDPDIKSVTPTQMRKHKSIVLKKIGLRASESATALNHGIQTSEDYYDTPSTDDMKIELGEYWNAVKLSVRTIQVRLPGDTESRSTIVGHCDEIGEPMPAEAFVPIEPNCGTQYGCLYCVHYACHADEEDIRKLFCLKYVMDAVRNGADEIERAEQLFKDICIRVEALVKKIAELYPETSEVIARVRKEVFELGILTPFWESRLSRYEEMGVVL</sequence>